<dbReference type="Proteomes" id="UP001589667">
    <property type="component" value="Unassembled WGS sequence"/>
</dbReference>
<evidence type="ECO:0000259" key="3">
    <source>
        <dbReference type="Pfam" id="PF00582"/>
    </source>
</evidence>
<dbReference type="RefSeq" id="WP_246192310.1">
    <property type="nucleotide sequence ID" value="NZ_BAAANI010000005.1"/>
</dbReference>
<dbReference type="PRINTS" id="PR01438">
    <property type="entry name" value="UNVRSLSTRESS"/>
</dbReference>
<evidence type="ECO:0000313" key="5">
    <source>
        <dbReference type="Proteomes" id="UP001589667"/>
    </source>
</evidence>
<comment type="caution">
    <text evidence="4">The sequence shown here is derived from an EMBL/GenBank/DDBJ whole genome shotgun (WGS) entry which is preliminary data.</text>
</comment>
<keyword evidence="5" id="KW-1185">Reference proteome</keyword>
<dbReference type="SUPFAM" id="SSF52402">
    <property type="entry name" value="Adenine nucleotide alpha hydrolases-like"/>
    <property type="match status" value="1"/>
</dbReference>
<proteinExistence type="inferred from homology"/>
<dbReference type="PANTHER" id="PTHR46268">
    <property type="entry name" value="STRESS RESPONSE PROTEIN NHAX"/>
    <property type="match status" value="1"/>
</dbReference>
<accession>A0ABV5STV4</accession>
<dbReference type="Pfam" id="PF00582">
    <property type="entry name" value="Usp"/>
    <property type="match status" value="1"/>
</dbReference>
<sequence length="169" mass="17846">MSGVVSPEDADMPEILIDPDPPDLDEEPPGSPAIVVGVDGSDSSVAAVRYAAGLAPALNLPLHVLSVWDYPTFMDGGFSPALDWSPLDDAKRIVREAALASFDEAPPDWLTLRTRRGRPTEVLIAESRYAEMIVLGSRGHGGFVGLLLGSVSAACAEHAHCPVLVVHGR</sequence>
<reference evidence="4 5" key="1">
    <citation type="submission" date="2024-09" db="EMBL/GenBank/DDBJ databases">
        <authorList>
            <person name="Sun Q."/>
            <person name="Mori K."/>
        </authorList>
    </citation>
    <scope>NUCLEOTIDE SEQUENCE [LARGE SCALE GENOMIC DNA]</scope>
    <source>
        <strain evidence="4 5">JCM 14321</strain>
    </source>
</reference>
<dbReference type="InterPro" id="IPR006016">
    <property type="entry name" value="UspA"/>
</dbReference>
<organism evidence="4 5">
    <name type="scientific">Agromyces lapidis</name>
    <dbReference type="NCBI Taxonomy" id="279574"/>
    <lineage>
        <taxon>Bacteria</taxon>
        <taxon>Bacillati</taxon>
        <taxon>Actinomycetota</taxon>
        <taxon>Actinomycetes</taxon>
        <taxon>Micrococcales</taxon>
        <taxon>Microbacteriaceae</taxon>
        <taxon>Agromyces</taxon>
    </lineage>
</organism>
<feature type="region of interest" description="Disordered" evidence="2">
    <location>
        <begin position="1"/>
        <end position="30"/>
    </location>
</feature>
<dbReference type="CDD" id="cd00293">
    <property type="entry name" value="USP-like"/>
    <property type="match status" value="1"/>
</dbReference>
<feature type="domain" description="UspA" evidence="3">
    <location>
        <begin position="34"/>
        <end position="167"/>
    </location>
</feature>
<dbReference type="EMBL" id="JBHMBL010000004">
    <property type="protein sequence ID" value="MFB9643785.1"/>
    <property type="molecule type" value="Genomic_DNA"/>
</dbReference>
<evidence type="ECO:0000256" key="2">
    <source>
        <dbReference type="SAM" id="MobiDB-lite"/>
    </source>
</evidence>
<dbReference type="PANTHER" id="PTHR46268:SF6">
    <property type="entry name" value="UNIVERSAL STRESS PROTEIN UP12"/>
    <property type="match status" value="1"/>
</dbReference>
<name>A0ABV5STV4_9MICO</name>
<dbReference type="Gene3D" id="3.40.50.620">
    <property type="entry name" value="HUPs"/>
    <property type="match status" value="1"/>
</dbReference>
<protein>
    <submittedName>
        <fullName evidence="4">Universal stress protein</fullName>
    </submittedName>
</protein>
<gene>
    <name evidence="4" type="ORF">ACFFQV_15940</name>
</gene>
<evidence type="ECO:0000313" key="4">
    <source>
        <dbReference type="EMBL" id="MFB9643785.1"/>
    </source>
</evidence>
<dbReference type="InterPro" id="IPR014729">
    <property type="entry name" value="Rossmann-like_a/b/a_fold"/>
</dbReference>
<evidence type="ECO:0000256" key="1">
    <source>
        <dbReference type="ARBA" id="ARBA00008791"/>
    </source>
</evidence>
<comment type="similarity">
    <text evidence="1">Belongs to the universal stress protein A family.</text>
</comment>
<dbReference type="InterPro" id="IPR006015">
    <property type="entry name" value="Universal_stress_UspA"/>
</dbReference>